<dbReference type="InterPro" id="IPR008794">
    <property type="entry name" value="Pro_racemase_fam"/>
</dbReference>
<evidence type="ECO:0000313" key="5">
    <source>
        <dbReference type="Proteomes" id="UP000237631"/>
    </source>
</evidence>
<dbReference type="PANTHER" id="PTHR33442:SF1">
    <property type="entry name" value="TRANS-3-HYDROXY-L-PROLINE DEHYDRATASE"/>
    <property type="match status" value="1"/>
</dbReference>
<dbReference type="GO" id="GO:0050346">
    <property type="term" value="F:trans-L-3-hydroxyproline dehydratase activity"/>
    <property type="evidence" value="ECO:0007669"/>
    <property type="project" value="UniProtKB-EC"/>
</dbReference>
<comment type="caution">
    <text evidence="4">The sequence shown here is derived from an EMBL/GenBank/DDBJ whole genome shotgun (WGS) entry which is preliminary data.</text>
</comment>
<proteinExistence type="inferred from homology"/>
<reference evidence="5" key="1">
    <citation type="journal article" date="2017" name="bioRxiv">
        <title>Conservation of a gene cluster reveals novel cercosporin biosynthetic mechanisms and extends production to the genus Colletotrichum.</title>
        <authorList>
            <person name="de Jonge R."/>
            <person name="Ebert M.K."/>
            <person name="Huitt-Roehl C.R."/>
            <person name="Pal P."/>
            <person name="Suttle J.C."/>
            <person name="Spanner R.E."/>
            <person name="Neubauer J.D."/>
            <person name="Jurick W.M.II."/>
            <person name="Stott K.A."/>
            <person name="Secor G.A."/>
            <person name="Thomma B.P.H.J."/>
            <person name="Van de Peer Y."/>
            <person name="Townsend C.A."/>
            <person name="Bolton M.D."/>
        </authorList>
    </citation>
    <scope>NUCLEOTIDE SEQUENCE [LARGE SCALE GENOMIC DNA]</scope>
    <source>
        <strain evidence="5">CBS538.71</strain>
    </source>
</reference>
<gene>
    <name evidence="4" type="ORF">CBER1_07440</name>
</gene>
<evidence type="ECO:0000256" key="3">
    <source>
        <dbReference type="ARBA" id="ARBA00013105"/>
    </source>
</evidence>
<evidence type="ECO:0000313" key="4">
    <source>
        <dbReference type="EMBL" id="PPJ55847.1"/>
    </source>
</evidence>
<evidence type="ECO:0000256" key="2">
    <source>
        <dbReference type="ARBA" id="ARBA00007529"/>
    </source>
</evidence>
<dbReference type="OrthoDB" id="6409228at2759"/>
<name>A0A2S6C7Y2_9PEZI</name>
<dbReference type="AlphaFoldDB" id="A0A2S6C7Y2"/>
<organism evidence="4 5">
    <name type="scientific">Cercospora berteroae</name>
    <dbReference type="NCBI Taxonomy" id="357750"/>
    <lineage>
        <taxon>Eukaryota</taxon>
        <taxon>Fungi</taxon>
        <taxon>Dikarya</taxon>
        <taxon>Ascomycota</taxon>
        <taxon>Pezizomycotina</taxon>
        <taxon>Dothideomycetes</taxon>
        <taxon>Dothideomycetidae</taxon>
        <taxon>Mycosphaerellales</taxon>
        <taxon>Mycosphaerellaceae</taxon>
        <taxon>Cercospora</taxon>
    </lineage>
</organism>
<dbReference type="EC" id="4.2.1.77" evidence="3"/>
<dbReference type="Gene3D" id="3.10.310.10">
    <property type="entry name" value="Diaminopimelate Epimerase, Chain A, domain 1"/>
    <property type="match status" value="2"/>
</dbReference>
<sequence length="400" mass="43675">MDVAEILKSSENAIHCVDMHTTGEPTRIVYGGYPALSGTLLEQRAQAKQQYDHVRRQLMLEPRGHRDMYGAVLRQDTEYTATGEAHIGVLFLTNEGYSTMCGHATIALGRFLIDTHDKNVFPRRDDVKHDSAARTVKLVLHAPCGLVEVTVPTNADGTKSDPTRPVSHISVPSFATGLNVRTEIPSEYRWPQIGERTHITCDFSYGGAFYCLVSGEELGFANGLSSDIDLAAMDLATRNIKAAVNKDPSLRYLFTHPDHEDLGFLYSVVVVDPQEGIPLPGTARAEVGLCFFADQQIDRSPTGSAVAARMALAYAKGLTESVTYHSLVSHANRGRGGFAGRLYEQFQVMDGGLPTIRVQVEGFASYAGTASFAVEDSDVLGDDGFLFEQLCKTDPIEDHD</sequence>
<dbReference type="SFLD" id="SFLDS00028">
    <property type="entry name" value="Proline_Racemase"/>
    <property type="match status" value="1"/>
</dbReference>
<dbReference type="Pfam" id="PF05544">
    <property type="entry name" value="Pro_racemase"/>
    <property type="match status" value="1"/>
</dbReference>
<keyword evidence="5" id="KW-1185">Reference proteome</keyword>
<dbReference type="SUPFAM" id="SSF54506">
    <property type="entry name" value="Diaminopimelate epimerase-like"/>
    <property type="match status" value="1"/>
</dbReference>
<dbReference type="Proteomes" id="UP000237631">
    <property type="component" value="Unassembled WGS sequence"/>
</dbReference>
<dbReference type="FunFam" id="3.10.310.10:FF:000003">
    <property type="entry name" value="Proline racemase"/>
    <property type="match status" value="1"/>
</dbReference>
<dbReference type="PANTHER" id="PTHR33442">
    <property type="entry name" value="TRANS-3-HYDROXY-L-PROLINE DEHYDRATASE"/>
    <property type="match status" value="1"/>
</dbReference>
<evidence type="ECO:0000256" key="1">
    <source>
        <dbReference type="ARBA" id="ARBA00001148"/>
    </source>
</evidence>
<comment type="catalytic activity">
    <reaction evidence="1">
        <text>trans-3-hydroxy-L-proline = 1-pyrroline-2-carboxylate + H2O</text>
        <dbReference type="Rhea" id="RHEA:10320"/>
        <dbReference type="ChEBI" id="CHEBI:15377"/>
        <dbReference type="ChEBI" id="CHEBI:39785"/>
        <dbReference type="ChEBI" id="CHEBI:57938"/>
        <dbReference type="EC" id="4.2.1.77"/>
    </reaction>
</comment>
<dbReference type="EMBL" id="PNEN01000530">
    <property type="protein sequence ID" value="PPJ55847.1"/>
    <property type="molecule type" value="Genomic_DNA"/>
</dbReference>
<accession>A0A2S6C7Y2</accession>
<comment type="similarity">
    <text evidence="2">Belongs to the proline racemase family.</text>
</comment>
<protein>
    <recommendedName>
        <fullName evidence="3">trans-L-3-hydroxyproline dehydratase</fullName>
        <ecNumber evidence="3">4.2.1.77</ecNumber>
    </recommendedName>
</protein>
<dbReference type="STRING" id="357750.A0A2S6C7Y2"/>